<organism evidence="1 2">
    <name type="scientific">Spiroplasma chinense</name>
    <dbReference type="NCBI Taxonomy" id="216932"/>
    <lineage>
        <taxon>Bacteria</taxon>
        <taxon>Bacillati</taxon>
        <taxon>Mycoplasmatota</taxon>
        <taxon>Mollicutes</taxon>
        <taxon>Entomoplasmatales</taxon>
        <taxon>Spiroplasmataceae</taxon>
        <taxon>Spiroplasma</taxon>
    </lineage>
</organism>
<protein>
    <submittedName>
        <fullName evidence="1">Uncharacterized protein</fullName>
    </submittedName>
</protein>
<sequence length="212" mass="25125">MMKKWLKMLFLTNINVIPLVNLYGGNFDLSESENNTRNFLEDNEFDMYFKIDLSQTKNVEKFVQENYKQIIEENLSDYDLHVNEIKKLNFKLLEVENFTMTVEITDVPGSFNLGKKIIKSFDLYLYNYDNVDLIQEALANEVKLELSHTKDVHNNIHESIKEKFNRICSNFIYLNGEEEFFDYLDFHEHPNDNELKADFLGSSNISFKIETK</sequence>
<name>A0A5B9Y613_9MOLU</name>
<dbReference type="EMBL" id="CP043026">
    <property type="protein sequence ID" value="QEH62156.1"/>
    <property type="molecule type" value="Genomic_DNA"/>
</dbReference>
<reference evidence="1 2" key="1">
    <citation type="submission" date="2019-08" db="EMBL/GenBank/DDBJ databases">
        <title>Complete genome sequence of Spiroplasma chinense CCH (DSM 19755).</title>
        <authorList>
            <person name="Shen H.-Y."/>
            <person name="Lin Y.-C."/>
            <person name="Chou L."/>
            <person name="Kuo C.-H."/>
        </authorList>
    </citation>
    <scope>NUCLEOTIDE SEQUENCE [LARGE SCALE GENOMIC DNA]</scope>
    <source>
        <strain evidence="1 2">CCH</strain>
    </source>
</reference>
<dbReference type="AlphaFoldDB" id="A0A5B9Y613"/>
<keyword evidence="2" id="KW-1185">Reference proteome</keyword>
<evidence type="ECO:0000313" key="1">
    <source>
        <dbReference type="EMBL" id="QEH62156.1"/>
    </source>
</evidence>
<accession>A0A5B9Y613</accession>
<evidence type="ECO:0000313" key="2">
    <source>
        <dbReference type="Proteomes" id="UP000323144"/>
    </source>
</evidence>
<proteinExistence type="predicted"/>
<dbReference type="KEGG" id="schi:SCHIN_v1c09630"/>
<gene>
    <name evidence="1" type="ORF">SCHIN_v1c09630</name>
</gene>
<dbReference type="Proteomes" id="UP000323144">
    <property type="component" value="Chromosome"/>
</dbReference>